<reference evidence="5" key="1">
    <citation type="submission" date="2025-08" db="UniProtKB">
        <authorList>
            <consortium name="RefSeq"/>
        </authorList>
    </citation>
    <scope>IDENTIFICATION</scope>
    <source>
        <tissue evidence="5">Spleen</tissue>
    </source>
</reference>
<dbReference type="RefSeq" id="XP_020856804.1">
    <property type="nucleotide sequence ID" value="XM_021001145.1"/>
</dbReference>
<dbReference type="CDD" id="cd03590">
    <property type="entry name" value="CLECT_DC-SIGN_like"/>
    <property type="match status" value="1"/>
</dbReference>
<dbReference type="Gene3D" id="3.10.100.10">
    <property type="entry name" value="Mannose-Binding Protein A, subunit A"/>
    <property type="match status" value="1"/>
</dbReference>
<protein>
    <submittedName>
        <fullName evidence="5">C-type lectin domain family 4 member F-like</fullName>
    </submittedName>
</protein>
<evidence type="ECO:0000259" key="3">
    <source>
        <dbReference type="PROSITE" id="PS50041"/>
    </source>
</evidence>
<sequence>MLKEDLKNANTLASQIQTLTKELAKANDEIQRLKPLLQRASQILGLRSDLNKVNVEIQKAGGSTLNDEILKLKSQLETVTQQQQMVQERFLRLIIQGWHFYEGNAYYLSITKKSWDEAEEFCVSHDSHLASVTSEEEQEFLVKATNGVYHWIGLTDKGTEGIWHWVDGTPYNSAKSKGFWNKKQPDNWNHGNGIQEDCVHSMEKWNDMICQAPYPWICKKVLYPTRGFNLFPTLIPSNLPTKE</sequence>
<dbReference type="Pfam" id="PF00059">
    <property type="entry name" value="Lectin_C"/>
    <property type="match status" value="1"/>
</dbReference>
<feature type="coiled-coil region" evidence="2">
    <location>
        <begin position="2"/>
        <end position="29"/>
    </location>
</feature>
<evidence type="ECO:0000256" key="2">
    <source>
        <dbReference type="SAM" id="Coils"/>
    </source>
</evidence>
<dbReference type="PROSITE" id="PS50041">
    <property type="entry name" value="C_TYPE_LECTIN_2"/>
    <property type="match status" value="1"/>
</dbReference>
<dbReference type="InterPro" id="IPR016186">
    <property type="entry name" value="C-type_lectin-like/link_sf"/>
</dbReference>
<feature type="domain" description="C-type lectin" evidence="3">
    <location>
        <begin position="101"/>
        <end position="219"/>
    </location>
</feature>
<dbReference type="GeneID" id="110218430"/>
<accession>A0A6P5LJT9</accession>
<dbReference type="SMART" id="SM00034">
    <property type="entry name" value="CLECT"/>
    <property type="match status" value="1"/>
</dbReference>
<dbReference type="KEGG" id="pcw:110218430"/>
<gene>
    <name evidence="5" type="primary">LOC110218430</name>
</gene>
<name>A0A6P5LJT9_PHACI</name>
<organism evidence="4 5">
    <name type="scientific">Phascolarctos cinereus</name>
    <name type="common">Koala</name>
    <dbReference type="NCBI Taxonomy" id="38626"/>
    <lineage>
        <taxon>Eukaryota</taxon>
        <taxon>Metazoa</taxon>
        <taxon>Chordata</taxon>
        <taxon>Craniata</taxon>
        <taxon>Vertebrata</taxon>
        <taxon>Euteleostomi</taxon>
        <taxon>Mammalia</taxon>
        <taxon>Metatheria</taxon>
        <taxon>Diprotodontia</taxon>
        <taxon>Phascolarctidae</taxon>
        <taxon>Phascolarctos</taxon>
    </lineage>
</organism>
<dbReference type="InterPro" id="IPR016187">
    <property type="entry name" value="CTDL_fold"/>
</dbReference>
<dbReference type="GO" id="GO:0030246">
    <property type="term" value="F:carbohydrate binding"/>
    <property type="evidence" value="ECO:0007669"/>
    <property type="project" value="UniProtKB-KW"/>
</dbReference>
<keyword evidence="1" id="KW-0430">Lectin</keyword>
<dbReference type="Proteomes" id="UP000515140">
    <property type="component" value="Unplaced"/>
</dbReference>
<dbReference type="InterPro" id="IPR001304">
    <property type="entry name" value="C-type_lectin-like"/>
</dbReference>
<dbReference type="InterPro" id="IPR050111">
    <property type="entry name" value="C-type_lectin/snaclec_domain"/>
</dbReference>
<evidence type="ECO:0000313" key="4">
    <source>
        <dbReference type="Proteomes" id="UP000515140"/>
    </source>
</evidence>
<keyword evidence="2" id="KW-0175">Coiled coil</keyword>
<dbReference type="AlphaFoldDB" id="A0A6P5LJT9"/>
<dbReference type="Gene3D" id="1.20.5.170">
    <property type="match status" value="1"/>
</dbReference>
<dbReference type="InterPro" id="IPR033989">
    <property type="entry name" value="CD209-like_CTLD"/>
</dbReference>
<evidence type="ECO:0000256" key="1">
    <source>
        <dbReference type="ARBA" id="ARBA00022734"/>
    </source>
</evidence>
<evidence type="ECO:0000313" key="5">
    <source>
        <dbReference type="RefSeq" id="XP_020856804.1"/>
    </source>
</evidence>
<dbReference type="InParanoid" id="A0A6P5LJT9"/>
<dbReference type="PANTHER" id="PTHR22803">
    <property type="entry name" value="MANNOSE, PHOSPHOLIPASE, LECTIN RECEPTOR RELATED"/>
    <property type="match status" value="1"/>
</dbReference>
<keyword evidence="4" id="KW-1185">Reference proteome</keyword>
<proteinExistence type="predicted"/>
<dbReference type="SUPFAM" id="SSF56436">
    <property type="entry name" value="C-type lectin-like"/>
    <property type="match status" value="1"/>
</dbReference>